<dbReference type="InterPro" id="IPR001087">
    <property type="entry name" value="GDSL"/>
</dbReference>
<evidence type="ECO:0000313" key="3">
    <source>
        <dbReference type="EMBL" id="RQP80014.1"/>
    </source>
</evidence>
<proteinExistence type="predicted"/>
<evidence type="ECO:0000256" key="1">
    <source>
        <dbReference type="ARBA" id="ARBA00022801"/>
    </source>
</evidence>
<dbReference type="PANTHER" id="PTHR45648:SF22">
    <property type="entry name" value="GDSL LIPASE_ACYLHYDROLASE FAMILY PROTEIN (AFU_ORTHOLOGUE AFUA_4G14700)"/>
    <property type="match status" value="1"/>
</dbReference>
<dbReference type="SUPFAM" id="SSF52266">
    <property type="entry name" value="SGNH hydrolase"/>
    <property type="match status" value="1"/>
</dbReference>
<feature type="signal peptide" evidence="2">
    <location>
        <begin position="1"/>
        <end position="24"/>
    </location>
</feature>
<dbReference type="Proteomes" id="UP000273734">
    <property type="component" value="Unassembled WGS sequence"/>
</dbReference>
<accession>A0AB74DDI7</accession>
<gene>
    <name evidence="3" type="ORF">DF015_10780</name>
</gene>
<feature type="chain" id="PRO_5044501623" evidence="2">
    <location>
        <begin position="25"/>
        <end position="323"/>
    </location>
</feature>
<protein>
    <submittedName>
        <fullName evidence="3">Thermolabile hemolysin</fullName>
    </submittedName>
</protein>
<keyword evidence="1" id="KW-0378">Hydrolase</keyword>
<dbReference type="InterPro" id="IPR036514">
    <property type="entry name" value="SGNH_hydro_sf"/>
</dbReference>
<dbReference type="Pfam" id="PF00657">
    <property type="entry name" value="Lipase_GDSL"/>
    <property type="match status" value="1"/>
</dbReference>
<dbReference type="AlphaFoldDB" id="A0AB74DDI7"/>
<organism evidence="3 4">
    <name type="scientific">Burkholderia ubonensis</name>
    <dbReference type="NCBI Taxonomy" id="101571"/>
    <lineage>
        <taxon>Bacteria</taxon>
        <taxon>Pseudomonadati</taxon>
        <taxon>Pseudomonadota</taxon>
        <taxon>Betaproteobacteria</taxon>
        <taxon>Burkholderiales</taxon>
        <taxon>Burkholderiaceae</taxon>
        <taxon>Burkholderia</taxon>
        <taxon>Burkholderia cepacia complex</taxon>
    </lineage>
</organism>
<dbReference type="InterPro" id="IPR051058">
    <property type="entry name" value="GDSL_Est/Lipase"/>
</dbReference>
<dbReference type="CDD" id="cd01846">
    <property type="entry name" value="fatty_acyltransferase_like"/>
    <property type="match status" value="1"/>
</dbReference>
<dbReference type="PANTHER" id="PTHR45648">
    <property type="entry name" value="GDSL LIPASE/ACYLHYDROLASE FAMILY PROTEIN (AFU_ORTHOLOGUE AFUA_4G14700)"/>
    <property type="match status" value="1"/>
</dbReference>
<keyword evidence="2" id="KW-0732">Signal</keyword>
<comment type="caution">
    <text evidence="3">The sequence shown here is derived from an EMBL/GenBank/DDBJ whole genome shotgun (WGS) entry which is preliminary data.</text>
</comment>
<sequence>MSGRRSRYRTLIRLAALIGAAALAAGTMPAKTHAAESAYSHVYAFGDSYSDNGALLPLTQRAVAAKIPEAAVLPAVPETGTYWQGRWSNGPTAIEDVAKQLGLGITDYAMGGAKSGDGNYYAWLDYIRDTGLRGQVRTFVESLNGKPADARALYFVAASANDYFQMGDFSRTETPRLLATRAAENTRYAVEQLVAAGARNIMVSKSYLLSAVPAVAADAKATAAAKTFEAQYDQALRDALTRIASRPGIRLTWFEWGKATQDIAANAKRNGIANITAPCQVTMPKPAAACGDPDAHLWWDEYHPSRRTHSLLAGTMLRALKLR</sequence>
<dbReference type="Gene3D" id="3.40.50.1110">
    <property type="entry name" value="SGNH hydrolase"/>
    <property type="match status" value="1"/>
</dbReference>
<evidence type="ECO:0000256" key="2">
    <source>
        <dbReference type="SAM" id="SignalP"/>
    </source>
</evidence>
<dbReference type="RefSeq" id="WP_095399441.1">
    <property type="nucleotide sequence ID" value="NZ_NQMX01000001.1"/>
</dbReference>
<reference evidence="3 4" key="1">
    <citation type="submission" date="2018-08" db="EMBL/GenBank/DDBJ databases">
        <title>Comparative analysis of Burkholderia isolates from Puerto Rico.</title>
        <authorList>
            <person name="Hall C."/>
            <person name="Sahl J."/>
            <person name="Wagner D."/>
        </authorList>
    </citation>
    <scope>NUCLEOTIDE SEQUENCE [LARGE SCALE GENOMIC DNA]</scope>
    <source>
        <strain evidence="3 4">Bp8964</strain>
    </source>
</reference>
<evidence type="ECO:0000313" key="4">
    <source>
        <dbReference type="Proteomes" id="UP000273734"/>
    </source>
</evidence>
<dbReference type="GO" id="GO:0016788">
    <property type="term" value="F:hydrolase activity, acting on ester bonds"/>
    <property type="evidence" value="ECO:0007669"/>
    <property type="project" value="InterPro"/>
</dbReference>
<dbReference type="EMBL" id="QTNY01000006">
    <property type="protein sequence ID" value="RQP80014.1"/>
    <property type="molecule type" value="Genomic_DNA"/>
</dbReference>
<name>A0AB74DDI7_9BURK</name>